<dbReference type="PANTHER" id="PTHR43825">
    <property type="entry name" value="PYRUVATE DEHYDROGENASE E1 COMPONENT"/>
    <property type="match status" value="1"/>
</dbReference>
<evidence type="ECO:0000256" key="1">
    <source>
        <dbReference type="ARBA" id="ARBA00001964"/>
    </source>
</evidence>
<evidence type="ECO:0000313" key="7">
    <source>
        <dbReference type="Proteomes" id="UP000595564"/>
    </source>
</evidence>
<dbReference type="InterPro" id="IPR020826">
    <property type="entry name" value="Transketolase_BS"/>
</dbReference>
<accession>A0A7R6T0G3</accession>
<dbReference type="Pfam" id="PF02779">
    <property type="entry name" value="Transket_pyr"/>
    <property type="match status" value="1"/>
</dbReference>
<comment type="cofactor">
    <cofactor evidence="1">
        <name>thiamine diphosphate</name>
        <dbReference type="ChEBI" id="CHEBI:58937"/>
    </cofactor>
</comment>
<protein>
    <submittedName>
        <fullName evidence="6">Transketolase</fullName>
        <ecNumber evidence="6">2.2.1.1</ecNumber>
    </submittedName>
</protein>
<dbReference type="PANTHER" id="PTHR43825:SF1">
    <property type="entry name" value="TRANSKETOLASE-LIKE PYRIMIDINE-BINDING DOMAIN-CONTAINING PROTEIN"/>
    <property type="match status" value="1"/>
</dbReference>
<evidence type="ECO:0000313" key="6">
    <source>
        <dbReference type="EMBL" id="BBB33662.1"/>
    </source>
</evidence>
<dbReference type="InterPro" id="IPR009014">
    <property type="entry name" value="Transketo_C/PFOR_II"/>
</dbReference>
<dbReference type="CDD" id="cd07033">
    <property type="entry name" value="TPP_PYR_DXS_TK_like"/>
    <property type="match status" value="1"/>
</dbReference>
<dbReference type="EC" id="2.2.1.1" evidence="6"/>
<dbReference type="GO" id="GO:0004802">
    <property type="term" value="F:transketolase activity"/>
    <property type="evidence" value="ECO:0007669"/>
    <property type="project" value="UniProtKB-EC"/>
</dbReference>
<dbReference type="InterPro" id="IPR005475">
    <property type="entry name" value="Transketolase-like_Pyr-bd"/>
</dbReference>
<dbReference type="InterPro" id="IPR029061">
    <property type="entry name" value="THDP-binding"/>
</dbReference>
<keyword evidence="4" id="KW-0786">Thiamine pyrophosphate</keyword>
<comment type="similarity">
    <text evidence="2">Belongs to the transketolase family.</text>
</comment>
<keyword evidence="7" id="KW-1185">Reference proteome</keyword>
<reference evidence="6 7" key="1">
    <citation type="journal article" date="2012" name="Extremophiles">
        <title>Thermotomaculum hydrothermale gen. nov., sp. nov., a novel heterotrophic thermophile within the phylum Acidobacteria from a deep-sea hydrothermal vent chimney in the Southern Okinawa Trough.</title>
        <authorList>
            <person name="Izumi H."/>
            <person name="Nunoura T."/>
            <person name="Miyazaki M."/>
            <person name="Mino S."/>
            <person name="Toki T."/>
            <person name="Takai K."/>
            <person name="Sako Y."/>
            <person name="Sawabe T."/>
            <person name="Nakagawa S."/>
        </authorList>
    </citation>
    <scope>NUCLEOTIDE SEQUENCE [LARGE SCALE GENOMIC DNA]</scope>
    <source>
        <strain evidence="6 7">AC55</strain>
    </source>
</reference>
<sequence length="312" mass="33751">MEKKAMREGYGETLVKLGKENENIVVLDADLSGSTKTAMFAKEFPERFFNMGIAEQDMIATASGLATVGKIPFASSFAMFATGRAWEIVRQAVCLGNKNVKICATHGGITVGEDGATHQALEDIALMRVLPNMSVIVPADYYEAKKAVEFAAEYKGPVYIRMTRSATPVIFDENYSFDYGKVRVLKEGSDITVFACGVMVAESLKAAELLEEKGISAKVVNVSTIKPIDVEGIVNAVSDTKLAVTVEEHNIIGGLGGAISEVLSENYPVKIKRIGMEDKFGRSGKAGDLLVYFGLDGNSIAKKIEEFYNSNK</sequence>
<evidence type="ECO:0000259" key="5">
    <source>
        <dbReference type="SMART" id="SM00861"/>
    </source>
</evidence>
<dbReference type="Gene3D" id="3.40.50.970">
    <property type="match status" value="1"/>
</dbReference>
<dbReference type="SUPFAM" id="SSF52518">
    <property type="entry name" value="Thiamin diphosphate-binding fold (THDP-binding)"/>
    <property type="match status" value="1"/>
</dbReference>
<dbReference type="SMART" id="SM00861">
    <property type="entry name" value="Transket_pyr"/>
    <property type="match status" value="1"/>
</dbReference>
<evidence type="ECO:0000256" key="3">
    <source>
        <dbReference type="ARBA" id="ARBA00022679"/>
    </source>
</evidence>
<gene>
    <name evidence="6" type="ORF">TTHT_2239</name>
</gene>
<evidence type="ECO:0000256" key="2">
    <source>
        <dbReference type="ARBA" id="ARBA00007131"/>
    </source>
</evidence>
<keyword evidence="3 6" id="KW-0808">Transferase</keyword>
<dbReference type="AlphaFoldDB" id="A0A7R6T0G3"/>
<feature type="domain" description="Transketolase-like pyrimidine-binding" evidence="5">
    <location>
        <begin position="4"/>
        <end position="169"/>
    </location>
</feature>
<dbReference type="PROSITE" id="PS00802">
    <property type="entry name" value="TRANSKETOLASE_2"/>
    <property type="match status" value="1"/>
</dbReference>
<organism evidence="6 7">
    <name type="scientific">Thermotomaculum hydrothermale</name>
    <dbReference type="NCBI Taxonomy" id="981385"/>
    <lineage>
        <taxon>Bacteria</taxon>
        <taxon>Pseudomonadati</taxon>
        <taxon>Acidobacteriota</taxon>
        <taxon>Holophagae</taxon>
        <taxon>Thermotomaculales</taxon>
        <taxon>Thermotomaculaceae</taxon>
        <taxon>Thermotomaculum</taxon>
    </lineage>
</organism>
<dbReference type="InterPro" id="IPR051157">
    <property type="entry name" value="PDH/Transketolase"/>
</dbReference>
<dbReference type="FunFam" id="3.40.50.970:FF:000129">
    <property type="entry name" value="Transketolase"/>
    <property type="match status" value="1"/>
</dbReference>
<dbReference type="Proteomes" id="UP000595564">
    <property type="component" value="Chromosome"/>
</dbReference>
<dbReference type="InterPro" id="IPR033248">
    <property type="entry name" value="Transketolase_C"/>
</dbReference>
<evidence type="ECO:0000256" key="4">
    <source>
        <dbReference type="ARBA" id="ARBA00023052"/>
    </source>
</evidence>
<name>A0A7R6T0G3_9BACT</name>
<proteinExistence type="inferred from homology"/>
<dbReference type="EMBL" id="AP017470">
    <property type="protein sequence ID" value="BBB33662.1"/>
    <property type="molecule type" value="Genomic_DNA"/>
</dbReference>
<dbReference type="SUPFAM" id="SSF52922">
    <property type="entry name" value="TK C-terminal domain-like"/>
    <property type="match status" value="1"/>
</dbReference>
<dbReference type="RefSeq" id="WP_201327976.1">
    <property type="nucleotide sequence ID" value="NZ_AP017470.1"/>
</dbReference>
<dbReference type="KEGG" id="thyd:TTHT_2239"/>
<dbReference type="Gene3D" id="3.40.50.920">
    <property type="match status" value="1"/>
</dbReference>
<dbReference type="Pfam" id="PF02780">
    <property type="entry name" value="Transketolase_C"/>
    <property type="match status" value="1"/>
</dbReference>